<comment type="caution">
    <text evidence="2">The sequence shown here is derived from an EMBL/GenBank/DDBJ whole genome shotgun (WGS) entry which is preliminary data.</text>
</comment>
<keyword evidence="3" id="KW-1185">Reference proteome</keyword>
<feature type="region of interest" description="Disordered" evidence="1">
    <location>
        <begin position="1"/>
        <end position="62"/>
    </location>
</feature>
<proteinExistence type="predicted"/>
<sequence>MPEDHHIMQKSAQPQKTSNRSDRQRMEPLQEDKGQKFEPFWSAAFGSDRRSQARMLKFDQKR</sequence>
<reference evidence="2 3" key="1">
    <citation type="journal article" date="2019" name="Int. J. Syst. Evol. Microbiol.">
        <title>The Global Catalogue of Microorganisms (GCM) 10K type strain sequencing project: providing services to taxonomists for standard genome sequencing and annotation.</title>
        <authorList>
            <consortium name="The Broad Institute Genomics Platform"/>
            <consortium name="The Broad Institute Genome Sequencing Center for Infectious Disease"/>
            <person name="Wu L."/>
            <person name="Ma J."/>
        </authorList>
    </citation>
    <scope>NUCLEOTIDE SEQUENCE [LARGE SCALE GENOMIC DNA]</scope>
    <source>
        <strain evidence="2 3">JCM 15503</strain>
    </source>
</reference>
<gene>
    <name evidence="2" type="ORF">GCM10009107_07040</name>
</gene>
<evidence type="ECO:0000313" key="3">
    <source>
        <dbReference type="Proteomes" id="UP001500279"/>
    </source>
</evidence>
<dbReference type="EMBL" id="BAAAEW010000004">
    <property type="protein sequence ID" value="GAA0742978.1"/>
    <property type="molecule type" value="Genomic_DNA"/>
</dbReference>
<feature type="compositionally biased region" description="Basic and acidic residues" evidence="1">
    <location>
        <begin position="19"/>
        <end position="36"/>
    </location>
</feature>
<evidence type="ECO:0000256" key="1">
    <source>
        <dbReference type="SAM" id="MobiDB-lite"/>
    </source>
</evidence>
<accession>A0ABN1JMN4</accession>
<name>A0ABN1JMN4_9BURK</name>
<organism evidence="2 3">
    <name type="scientific">Ideonella azotifigens</name>
    <dbReference type="NCBI Taxonomy" id="513160"/>
    <lineage>
        <taxon>Bacteria</taxon>
        <taxon>Pseudomonadati</taxon>
        <taxon>Pseudomonadota</taxon>
        <taxon>Betaproteobacteria</taxon>
        <taxon>Burkholderiales</taxon>
        <taxon>Sphaerotilaceae</taxon>
        <taxon>Ideonella</taxon>
    </lineage>
</organism>
<evidence type="ECO:0000313" key="2">
    <source>
        <dbReference type="EMBL" id="GAA0742978.1"/>
    </source>
</evidence>
<dbReference type="Proteomes" id="UP001500279">
    <property type="component" value="Unassembled WGS sequence"/>
</dbReference>
<feature type="compositionally biased region" description="Basic and acidic residues" evidence="1">
    <location>
        <begin position="47"/>
        <end position="62"/>
    </location>
</feature>
<protein>
    <submittedName>
        <fullName evidence="2">Uncharacterized protein</fullName>
    </submittedName>
</protein>